<accession>A0A6A6NUP9</accession>
<feature type="compositionally biased region" description="Acidic residues" evidence="1">
    <location>
        <begin position="365"/>
        <end position="375"/>
    </location>
</feature>
<feature type="region of interest" description="Disordered" evidence="1">
    <location>
        <begin position="451"/>
        <end position="522"/>
    </location>
</feature>
<evidence type="ECO:0000256" key="1">
    <source>
        <dbReference type="SAM" id="MobiDB-lite"/>
    </source>
</evidence>
<gene>
    <name evidence="2" type="ORF">BDY21DRAFT_349512</name>
</gene>
<feature type="compositionally biased region" description="Basic and acidic residues" evidence="1">
    <location>
        <begin position="451"/>
        <end position="460"/>
    </location>
</feature>
<evidence type="ECO:0000313" key="3">
    <source>
        <dbReference type="Proteomes" id="UP000799766"/>
    </source>
</evidence>
<reference evidence="2" key="1">
    <citation type="journal article" date="2020" name="Stud. Mycol.">
        <title>101 Dothideomycetes genomes: a test case for predicting lifestyles and emergence of pathogens.</title>
        <authorList>
            <person name="Haridas S."/>
            <person name="Albert R."/>
            <person name="Binder M."/>
            <person name="Bloem J."/>
            <person name="Labutti K."/>
            <person name="Salamov A."/>
            <person name="Andreopoulos B."/>
            <person name="Baker S."/>
            <person name="Barry K."/>
            <person name="Bills G."/>
            <person name="Bluhm B."/>
            <person name="Cannon C."/>
            <person name="Castanera R."/>
            <person name="Culley D."/>
            <person name="Daum C."/>
            <person name="Ezra D."/>
            <person name="Gonzalez J."/>
            <person name="Henrissat B."/>
            <person name="Kuo A."/>
            <person name="Liang C."/>
            <person name="Lipzen A."/>
            <person name="Lutzoni F."/>
            <person name="Magnuson J."/>
            <person name="Mondo S."/>
            <person name="Nolan M."/>
            <person name="Ohm R."/>
            <person name="Pangilinan J."/>
            <person name="Park H.-J."/>
            <person name="Ramirez L."/>
            <person name="Alfaro M."/>
            <person name="Sun H."/>
            <person name="Tritt A."/>
            <person name="Yoshinaga Y."/>
            <person name="Zwiers L.-H."/>
            <person name="Turgeon B."/>
            <person name="Goodwin S."/>
            <person name="Spatafora J."/>
            <person name="Crous P."/>
            <person name="Grigoriev I."/>
        </authorList>
    </citation>
    <scope>NUCLEOTIDE SEQUENCE</scope>
    <source>
        <strain evidence="2">ATCC 16933</strain>
    </source>
</reference>
<feature type="compositionally biased region" description="Basic and acidic residues" evidence="1">
    <location>
        <begin position="189"/>
        <end position="200"/>
    </location>
</feature>
<organism evidence="2 3">
    <name type="scientific">Lineolata rhizophorae</name>
    <dbReference type="NCBI Taxonomy" id="578093"/>
    <lineage>
        <taxon>Eukaryota</taxon>
        <taxon>Fungi</taxon>
        <taxon>Dikarya</taxon>
        <taxon>Ascomycota</taxon>
        <taxon>Pezizomycotina</taxon>
        <taxon>Dothideomycetes</taxon>
        <taxon>Dothideomycetes incertae sedis</taxon>
        <taxon>Lineolatales</taxon>
        <taxon>Lineolataceae</taxon>
        <taxon>Lineolata</taxon>
    </lineage>
</organism>
<feature type="compositionally biased region" description="Basic and acidic residues" evidence="1">
    <location>
        <begin position="348"/>
        <end position="364"/>
    </location>
</feature>
<feature type="compositionally biased region" description="Low complexity" evidence="1">
    <location>
        <begin position="392"/>
        <end position="418"/>
    </location>
</feature>
<protein>
    <submittedName>
        <fullName evidence="2">Uncharacterized protein</fullName>
    </submittedName>
</protein>
<feature type="region of interest" description="Disordered" evidence="1">
    <location>
        <begin position="348"/>
        <end position="375"/>
    </location>
</feature>
<feature type="compositionally biased region" description="Low complexity" evidence="1">
    <location>
        <begin position="502"/>
        <end position="512"/>
    </location>
</feature>
<feature type="region of interest" description="Disordered" evidence="1">
    <location>
        <begin position="38"/>
        <end position="88"/>
    </location>
</feature>
<proteinExistence type="predicted"/>
<feature type="region of interest" description="Disordered" evidence="1">
    <location>
        <begin position="392"/>
        <end position="424"/>
    </location>
</feature>
<feature type="compositionally biased region" description="Polar residues" evidence="1">
    <location>
        <begin position="461"/>
        <end position="470"/>
    </location>
</feature>
<feature type="compositionally biased region" description="Gly residues" evidence="1">
    <location>
        <begin position="513"/>
        <end position="522"/>
    </location>
</feature>
<evidence type="ECO:0000313" key="2">
    <source>
        <dbReference type="EMBL" id="KAF2455500.1"/>
    </source>
</evidence>
<dbReference type="EMBL" id="MU001686">
    <property type="protein sequence ID" value="KAF2455500.1"/>
    <property type="molecule type" value="Genomic_DNA"/>
</dbReference>
<feature type="region of interest" description="Disordered" evidence="1">
    <location>
        <begin position="137"/>
        <end position="165"/>
    </location>
</feature>
<feature type="compositionally biased region" description="Basic and acidic residues" evidence="1">
    <location>
        <begin position="69"/>
        <end position="84"/>
    </location>
</feature>
<dbReference type="OrthoDB" id="4586300at2759"/>
<feature type="compositionally biased region" description="Polar residues" evidence="1">
    <location>
        <begin position="42"/>
        <end position="53"/>
    </location>
</feature>
<dbReference type="AlphaFoldDB" id="A0A6A6NUP9"/>
<name>A0A6A6NUP9_9PEZI</name>
<keyword evidence="3" id="KW-1185">Reference proteome</keyword>
<feature type="region of interest" description="Disordered" evidence="1">
    <location>
        <begin position="181"/>
        <end position="200"/>
    </location>
</feature>
<sequence>MAPRDDDKKPDRPINPFLAFRDLVDEHVSSMLQSVIGLPSAITRQPSHSQWMDQNYPRDNAKSASGAAEQRKPDGGDNGSKETADAPTMPIEEWNRHAEGIREIMRQFWGRSDNEERDLFDKKVRERREQMKKFFEERRAGRSGAAVESSGDTCPYGPASPAQAERAHQRVEKMGEIWDDAAVPGNQREGVEEDSKNDRDGHGKEYVYCFDNFPARFGFQIEDPHTAFHSLWTDPFLDISSRFPISSRVYLSRSLYSPLWLEQHPVYGAQGARWRAAFEDLVKEEGGEVARPSTQNGEVESPHDWLMRVGKKPVGSDGDILGSYLTGIFNDLRDKYFDPTLPSIFDRASQEDRSQVPHAHHNEDTDPDTSADEYPDTELDMYERLLDLQTSASADSTVASTSKTTSSSYSYSSETTSAEGKPSILSELTTTTRELQPDGSMKTTTVLRKRFADGREENSETVHTTPAQNRKQIEAAALPPVEDRSVQTQAVEPQRPTDGSEGNKSQQKKNNGNRGGGWFWSG</sequence>
<dbReference type="Proteomes" id="UP000799766">
    <property type="component" value="Unassembled WGS sequence"/>
</dbReference>